<dbReference type="OrthoDB" id="4070623at2"/>
<evidence type="ECO:0000313" key="2">
    <source>
        <dbReference type="Proteomes" id="UP000036097"/>
    </source>
</evidence>
<gene>
    <name evidence="1" type="ORF">ABT56_20200</name>
</gene>
<dbReference type="AlphaFoldDB" id="A0A0J1GU88"/>
<sequence>MKNAAYKILANRQDITAKISDRLIRLSLHDSVGFENDTAEFEIDNRDSAVEIPPTGAELDIYIGHENALSYRGTYTVDEIEESLDADLLTIKAQAAKMKNSLKAPRDSSYDDITLGELASQIADRHGYQPAIADSMANITFTHIDQLGESDMSLLTRLTKVNNGVFKIAANRLIILQKGEGKSVSGKELPRVTINDPENSTGSVTIKDREEYQSVVACWFDEQNQVRVAETVGSGEPQFVIKKNHIDQLAAKTAAKAKLAELRRGNGSLSITRPLSPEIAPEGYLVLENHKQSANGEWLVESVEHVIESGRVATTSASCVIKGAI</sequence>
<proteinExistence type="predicted"/>
<name>A0A0J1GU88_9GAMM</name>
<reference evidence="1 2" key="1">
    <citation type="submission" date="2015-05" db="EMBL/GenBank/DDBJ databases">
        <title>Photobacterium galathea sp. nov.</title>
        <authorList>
            <person name="Machado H."/>
            <person name="Gram L."/>
        </authorList>
    </citation>
    <scope>NUCLEOTIDE SEQUENCE [LARGE SCALE GENOMIC DNA]</scope>
    <source>
        <strain evidence="1 2">CGMCC 1.12159</strain>
    </source>
</reference>
<dbReference type="Pfam" id="PF05954">
    <property type="entry name" value="Phage_GPD"/>
    <property type="match status" value="1"/>
</dbReference>
<accession>A0A0J1GU88</accession>
<dbReference type="Proteomes" id="UP000036097">
    <property type="component" value="Unassembled WGS sequence"/>
</dbReference>
<dbReference type="PATRIC" id="fig|1195763.3.peg.4332"/>
<dbReference type="STRING" id="1195763.ABT56_20200"/>
<organism evidence="1 2">
    <name type="scientific">Photobacterium aquae</name>
    <dbReference type="NCBI Taxonomy" id="1195763"/>
    <lineage>
        <taxon>Bacteria</taxon>
        <taxon>Pseudomonadati</taxon>
        <taxon>Pseudomonadota</taxon>
        <taxon>Gammaproteobacteria</taxon>
        <taxon>Vibrionales</taxon>
        <taxon>Vibrionaceae</taxon>
        <taxon>Photobacterium</taxon>
    </lineage>
</organism>
<dbReference type="RefSeq" id="WP_047880727.1">
    <property type="nucleotide sequence ID" value="NZ_LDOT01000035.1"/>
</dbReference>
<protein>
    <recommendedName>
        <fullName evidence="3">Phage protein D</fullName>
    </recommendedName>
</protein>
<dbReference type="EMBL" id="LDOT01000035">
    <property type="protein sequence ID" value="KLV03293.1"/>
    <property type="molecule type" value="Genomic_DNA"/>
</dbReference>
<evidence type="ECO:0008006" key="3">
    <source>
        <dbReference type="Google" id="ProtNLM"/>
    </source>
</evidence>
<comment type="caution">
    <text evidence="1">The sequence shown here is derived from an EMBL/GenBank/DDBJ whole genome shotgun (WGS) entry which is preliminary data.</text>
</comment>
<keyword evidence="2" id="KW-1185">Reference proteome</keyword>
<evidence type="ECO:0000313" key="1">
    <source>
        <dbReference type="EMBL" id="KLV03293.1"/>
    </source>
</evidence>
<dbReference type="SUPFAM" id="SSF69279">
    <property type="entry name" value="Phage tail proteins"/>
    <property type="match status" value="1"/>
</dbReference>